<dbReference type="CDD" id="cd00082">
    <property type="entry name" value="HisKA"/>
    <property type="match status" value="1"/>
</dbReference>
<keyword evidence="6" id="KW-0418">Kinase</keyword>
<dbReference type="InterPro" id="IPR011006">
    <property type="entry name" value="CheY-like_superfamily"/>
</dbReference>
<evidence type="ECO:0000259" key="12">
    <source>
        <dbReference type="PROSITE" id="PS50109"/>
    </source>
</evidence>
<keyword evidence="5" id="KW-0808">Transferase</keyword>
<keyword evidence="11" id="KW-0812">Transmembrane</keyword>
<dbReference type="GO" id="GO:0009927">
    <property type="term" value="F:histidine phosphotransfer kinase activity"/>
    <property type="evidence" value="ECO:0007669"/>
    <property type="project" value="TreeGrafter"/>
</dbReference>
<dbReference type="AlphaFoldDB" id="A0A395XS11"/>
<feature type="transmembrane region" description="Helical" evidence="11">
    <location>
        <begin position="16"/>
        <end position="33"/>
    </location>
</feature>
<dbReference type="Proteomes" id="UP000266376">
    <property type="component" value="Unassembled WGS sequence"/>
</dbReference>
<dbReference type="InterPro" id="IPR001638">
    <property type="entry name" value="Solute-binding_3/MltF_N"/>
</dbReference>
<dbReference type="Gene3D" id="3.40.190.10">
    <property type="entry name" value="Periplasmic binding protein-like II"/>
    <property type="match status" value="4"/>
</dbReference>
<sequence>MEKKREKRTSRKGDRIVSVCMVLVFFVCLFWGIQVNADAEEQKTVKIGYYEAHDFQEGADDSAAKSGYSYEYIQKVASYTGWRYKYVYGEWEDLYEKLKTGEIDLMAGISYDDDRVNSMMFPEYEMINETFYIYKDTDDTTIKCGNIDSYAGKKIGVVNNDKRMMTALKDWAREKQADIQIQYYDSLESCAEDFNQKNIDGFVSADNVVSSYTGISPVEKIGKEAYYLCVAKDREDLLDELNIALSIITEQDTLDVDELHKKYSAESSVTIFLSEKERDWLAGHDTVTVGYTNDYLPYCDTDKDGKVTGLVSDLIPDMFDALPGDYEPDIIYREYNSQNEMVEALKNGDVDMIFPVSSEAWYAEQEGYQESTNVVTSPIDLAYREPYTDKMTAKIAVNKNNQLQYYYTVQNYPDAEIIQYDSIEKCIEALKSGEVGSTILSARRANYLVGSEKKLNVLPLENTEDRCIGVVVGNTALLQIINHGLSILGENYGLNHTYTYMDAMRNYTAIDFIRDNIWIFTGILIVIFLCIIWYFYQRYQNMQKQAKKEAKQKQELENALAIARQANRARGVFLRNMSHDIRTPLNAIIGFAKLAMKSEGNFEQIQDYLNKISVSGDHLLAIVNDVLEVSRIESGQTKLEELPCNIKNIVDEVEVIIQGQTQEKTQTFIVDTSKVKDYYIYCDRLRVKEVLVNLLGNAVKFTPEGGKIELRIIQNEPAPEGYANYEVHVKDNGCGMSLEFMEKMFLPFERERTSTVSGIQGTGLGLSIAKQFVDLMGGTIEVTSKEKEGTEVIVRISPRLAQTEKEERTENTESEEKDYDFRGKRILVVEDNELNREIVKAVLEETGFEVEEAENGAVAVDKIKTAGALYYDVVLMDIQMPVMDGYMATKKIRNLEDSDLANIPIIALSANAFEEDRKASADAGMNGHLAKPVNVSELLKMLCKLF</sequence>
<feature type="transmembrane region" description="Helical" evidence="11">
    <location>
        <begin position="517"/>
        <end position="536"/>
    </location>
</feature>
<protein>
    <recommendedName>
        <fullName evidence="3">Stage 0 sporulation protein A homolog</fullName>
        <ecNumber evidence="2">2.7.13.3</ecNumber>
    </recommendedName>
</protein>
<feature type="domain" description="Response regulatory" evidence="13">
    <location>
        <begin position="825"/>
        <end position="946"/>
    </location>
</feature>
<feature type="domain" description="Histidine kinase" evidence="12">
    <location>
        <begin position="576"/>
        <end position="800"/>
    </location>
</feature>
<evidence type="ECO:0000259" key="13">
    <source>
        <dbReference type="PROSITE" id="PS50110"/>
    </source>
</evidence>
<dbReference type="Gene3D" id="3.30.565.10">
    <property type="entry name" value="Histidine kinase-like ATPase, C-terminal domain"/>
    <property type="match status" value="1"/>
</dbReference>
<organism evidence="14 15">
    <name type="scientific">Dorea formicigenerans</name>
    <dbReference type="NCBI Taxonomy" id="39486"/>
    <lineage>
        <taxon>Bacteria</taxon>
        <taxon>Bacillati</taxon>
        <taxon>Bacillota</taxon>
        <taxon>Clostridia</taxon>
        <taxon>Lachnospirales</taxon>
        <taxon>Lachnospiraceae</taxon>
        <taxon>Dorea</taxon>
    </lineage>
</organism>
<dbReference type="InterPro" id="IPR001789">
    <property type="entry name" value="Sig_transdc_resp-reg_receiver"/>
</dbReference>
<evidence type="ECO:0000256" key="5">
    <source>
        <dbReference type="ARBA" id="ARBA00022679"/>
    </source>
</evidence>
<dbReference type="SMART" id="SM00387">
    <property type="entry name" value="HATPase_c"/>
    <property type="match status" value="1"/>
</dbReference>
<dbReference type="InterPro" id="IPR003661">
    <property type="entry name" value="HisK_dim/P_dom"/>
</dbReference>
<evidence type="ECO:0000256" key="2">
    <source>
        <dbReference type="ARBA" id="ARBA00012438"/>
    </source>
</evidence>
<dbReference type="PANTHER" id="PTHR43047:SF72">
    <property type="entry name" value="OSMOSENSING HISTIDINE PROTEIN KINASE SLN1"/>
    <property type="match status" value="1"/>
</dbReference>
<evidence type="ECO:0000313" key="15">
    <source>
        <dbReference type="Proteomes" id="UP000266376"/>
    </source>
</evidence>
<dbReference type="InterPro" id="IPR036097">
    <property type="entry name" value="HisK_dim/P_sf"/>
</dbReference>
<evidence type="ECO:0000256" key="9">
    <source>
        <dbReference type="PROSITE-ProRule" id="PRU00169"/>
    </source>
</evidence>
<dbReference type="GO" id="GO:0000155">
    <property type="term" value="F:phosphorelay sensor kinase activity"/>
    <property type="evidence" value="ECO:0007669"/>
    <property type="project" value="InterPro"/>
</dbReference>
<dbReference type="Gene3D" id="3.40.50.2300">
    <property type="match status" value="1"/>
</dbReference>
<dbReference type="EMBL" id="QSAJ01000007">
    <property type="protein sequence ID" value="RGW54596.1"/>
    <property type="molecule type" value="Genomic_DNA"/>
</dbReference>
<comment type="catalytic activity">
    <reaction evidence="1">
        <text>ATP + protein L-histidine = ADP + protein N-phospho-L-histidine.</text>
        <dbReference type="EC" id="2.7.13.3"/>
    </reaction>
</comment>
<gene>
    <name evidence="14" type="ORF">DWV67_04170</name>
</gene>
<dbReference type="PRINTS" id="PR00344">
    <property type="entry name" value="BCTRLSENSOR"/>
</dbReference>
<comment type="function">
    <text evidence="8">May play the central regulatory role in sporulation. It may be an element of the effector pathway responsible for the activation of sporulation genes in response to nutritional stress. Spo0A may act in concert with spo0H (a sigma factor) to control the expression of some genes that are critical to the sporulation process.</text>
</comment>
<proteinExistence type="predicted"/>
<comment type="caution">
    <text evidence="14">The sequence shown here is derived from an EMBL/GenBank/DDBJ whole genome shotgun (WGS) entry which is preliminary data.</text>
</comment>
<evidence type="ECO:0000256" key="8">
    <source>
        <dbReference type="ARBA" id="ARBA00024867"/>
    </source>
</evidence>
<dbReference type="SUPFAM" id="SSF55874">
    <property type="entry name" value="ATPase domain of HSP90 chaperone/DNA topoisomerase II/histidine kinase"/>
    <property type="match status" value="1"/>
</dbReference>
<feature type="modified residue" description="4-aspartylphosphate" evidence="9">
    <location>
        <position position="877"/>
    </location>
</feature>
<name>A0A395XS11_9FIRM</name>
<evidence type="ECO:0000313" key="14">
    <source>
        <dbReference type="EMBL" id="RGW54596.1"/>
    </source>
</evidence>
<evidence type="ECO:0000256" key="11">
    <source>
        <dbReference type="SAM" id="Phobius"/>
    </source>
</evidence>
<evidence type="ECO:0000256" key="3">
    <source>
        <dbReference type="ARBA" id="ARBA00018672"/>
    </source>
</evidence>
<dbReference type="PROSITE" id="PS50109">
    <property type="entry name" value="HIS_KIN"/>
    <property type="match status" value="1"/>
</dbReference>
<dbReference type="SMART" id="SM00448">
    <property type="entry name" value="REC"/>
    <property type="match status" value="1"/>
</dbReference>
<dbReference type="Pfam" id="PF00512">
    <property type="entry name" value="HisKA"/>
    <property type="match status" value="1"/>
</dbReference>
<dbReference type="SMART" id="SM00388">
    <property type="entry name" value="HisKA"/>
    <property type="match status" value="1"/>
</dbReference>
<reference evidence="14 15" key="1">
    <citation type="submission" date="2018-08" db="EMBL/GenBank/DDBJ databases">
        <title>A genome reference for cultivated species of the human gut microbiota.</title>
        <authorList>
            <person name="Zou Y."/>
            <person name="Xue W."/>
            <person name="Luo G."/>
        </authorList>
    </citation>
    <scope>NUCLEOTIDE SEQUENCE [LARGE SCALE GENOMIC DNA]</scope>
    <source>
        <strain evidence="14 15">AF12-11</strain>
    </source>
</reference>
<dbReference type="EC" id="2.7.13.3" evidence="2"/>
<keyword evidence="11" id="KW-0472">Membrane</keyword>
<dbReference type="SUPFAM" id="SSF53850">
    <property type="entry name" value="Periplasmic binding protein-like II"/>
    <property type="match status" value="2"/>
</dbReference>
<dbReference type="InterPro" id="IPR005467">
    <property type="entry name" value="His_kinase_dom"/>
</dbReference>
<dbReference type="Gene3D" id="1.10.287.130">
    <property type="match status" value="1"/>
</dbReference>
<evidence type="ECO:0000256" key="1">
    <source>
        <dbReference type="ARBA" id="ARBA00000085"/>
    </source>
</evidence>
<dbReference type="InterPro" id="IPR036890">
    <property type="entry name" value="HATPase_C_sf"/>
</dbReference>
<dbReference type="SMART" id="SM00062">
    <property type="entry name" value="PBPb"/>
    <property type="match status" value="2"/>
</dbReference>
<dbReference type="Pfam" id="PF00497">
    <property type="entry name" value="SBP_bac_3"/>
    <property type="match status" value="1"/>
</dbReference>
<dbReference type="SUPFAM" id="SSF47384">
    <property type="entry name" value="Homodimeric domain of signal transducing histidine kinase"/>
    <property type="match status" value="1"/>
</dbReference>
<dbReference type="PROSITE" id="PS50110">
    <property type="entry name" value="RESPONSE_REGULATORY"/>
    <property type="match status" value="1"/>
</dbReference>
<evidence type="ECO:0000256" key="6">
    <source>
        <dbReference type="ARBA" id="ARBA00022777"/>
    </source>
</evidence>
<evidence type="ECO:0000256" key="10">
    <source>
        <dbReference type="SAM" id="Coils"/>
    </source>
</evidence>
<accession>A0A395XS11</accession>
<dbReference type="CDD" id="cd17546">
    <property type="entry name" value="REC_hyHK_CKI1_RcsC-like"/>
    <property type="match status" value="1"/>
</dbReference>
<dbReference type="Pfam" id="PF00072">
    <property type="entry name" value="Response_reg"/>
    <property type="match status" value="1"/>
</dbReference>
<evidence type="ECO:0000256" key="4">
    <source>
        <dbReference type="ARBA" id="ARBA00022553"/>
    </source>
</evidence>
<dbReference type="InterPro" id="IPR003594">
    <property type="entry name" value="HATPase_dom"/>
</dbReference>
<keyword evidence="4 9" id="KW-0597">Phosphoprotein</keyword>
<dbReference type="InterPro" id="IPR004358">
    <property type="entry name" value="Sig_transdc_His_kin-like_C"/>
</dbReference>
<dbReference type="SUPFAM" id="SSF52172">
    <property type="entry name" value="CheY-like"/>
    <property type="match status" value="1"/>
</dbReference>
<dbReference type="Pfam" id="PF02518">
    <property type="entry name" value="HATPase_c"/>
    <property type="match status" value="1"/>
</dbReference>
<evidence type="ECO:0000256" key="7">
    <source>
        <dbReference type="ARBA" id="ARBA00023012"/>
    </source>
</evidence>
<keyword evidence="11" id="KW-1133">Transmembrane helix</keyword>
<dbReference type="PANTHER" id="PTHR43047">
    <property type="entry name" value="TWO-COMPONENT HISTIDINE PROTEIN KINASE"/>
    <property type="match status" value="1"/>
</dbReference>
<dbReference type="GO" id="GO:0005886">
    <property type="term" value="C:plasma membrane"/>
    <property type="evidence" value="ECO:0007669"/>
    <property type="project" value="TreeGrafter"/>
</dbReference>
<keyword evidence="7" id="KW-0902">Two-component regulatory system</keyword>
<keyword evidence="10" id="KW-0175">Coiled coil</keyword>
<feature type="coiled-coil region" evidence="10">
    <location>
        <begin position="536"/>
        <end position="566"/>
    </location>
</feature>